<dbReference type="GO" id="GO:0000340">
    <property type="term" value="F:RNA 7-methylguanosine cap binding"/>
    <property type="evidence" value="ECO:0007669"/>
    <property type="project" value="InterPro"/>
</dbReference>
<feature type="compositionally biased region" description="Basic and acidic residues" evidence="1">
    <location>
        <begin position="258"/>
        <end position="268"/>
    </location>
</feature>
<dbReference type="Proteomes" id="UP000053259">
    <property type="component" value="Unassembled WGS sequence"/>
</dbReference>
<feature type="compositionally biased region" description="Acidic residues" evidence="1">
    <location>
        <begin position="1"/>
        <end position="25"/>
    </location>
</feature>
<reference evidence="2 3" key="1">
    <citation type="submission" date="2015-01" db="EMBL/GenBank/DDBJ databases">
        <title>The Genome Sequence of Ochroconis gallopava CBS43764.</title>
        <authorList>
            <consortium name="The Broad Institute Genomics Platform"/>
            <person name="Cuomo C."/>
            <person name="de Hoog S."/>
            <person name="Gorbushina A."/>
            <person name="Stielow B."/>
            <person name="Teixiera M."/>
            <person name="Abouelleil A."/>
            <person name="Chapman S.B."/>
            <person name="Priest M."/>
            <person name="Young S.K."/>
            <person name="Wortman J."/>
            <person name="Nusbaum C."/>
            <person name="Birren B."/>
        </authorList>
    </citation>
    <scope>NUCLEOTIDE SEQUENCE [LARGE SCALE GENOMIC DNA]</scope>
    <source>
        <strain evidence="2 3">CBS 43764</strain>
    </source>
</reference>
<dbReference type="EMBL" id="KN847538">
    <property type="protein sequence ID" value="KIW05242.1"/>
    <property type="molecule type" value="Genomic_DNA"/>
</dbReference>
<dbReference type="GeneID" id="27311751"/>
<dbReference type="VEuPathDB" id="FungiDB:PV09_03778"/>
<dbReference type="InterPro" id="IPR019416">
    <property type="entry name" value="NCBP3"/>
</dbReference>
<gene>
    <name evidence="2" type="ORF">PV09_03778</name>
</gene>
<dbReference type="Pfam" id="PF10309">
    <property type="entry name" value="NCBP3"/>
    <property type="match status" value="1"/>
</dbReference>
<evidence type="ECO:0000313" key="2">
    <source>
        <dbReference type="EMBL" id="KIW05242.1"/>
    </source>
</evidence>
<dbReference type="RefSeq" id="XP_016215111.1">
    <property type="nucleotide sequence ID" value="XM_016357022.1"/>
</dbReference>
<dbReference type="OrthoDB" id="422106at2759"/>
<dbReference type="PANTHER" id="PTHR16291">
    <property type="entry name" value="NUCLEAR CAP-BINDING PROTEIN SUBUNIT 3"/>
    <property type="match status" value="1"/>
</dbReference>
<dbReference type="PANTHER" id="PTHR16291:SF0">
    <property type="entry name" value="NUCLEAR CAP-BINDING PROTEIN SUBUNIT 3"/>
    <property type="match status" value="1"/>
</dbReference>
<feature type="region of interest" description="Disordered" evidence="1">
    <location>
        <begin position="1"/>
        <end position="43"/>
    </location>
</feature>
<feature type="compositionally biased region" description="Basic and acidic residues" evidence="1">
    <location>
        <begin position="177"/>
        <end position="218"/>
    </location>
</feature>
<feature type="region of interest" description="Disordered" evidence="1">
    <location>
        <begin position="157"/>
        <end position="245"/>
    </location>
</feature>
<dbReference type="STRING" id="253628.A0A0D1YWZ1"/>
<dbReference type="AlphaFoldDB" id="A0A0D1YWZ1"/>
<dbReference type="GO" id="GO:0005634">
    <property type="term" value="C:nucleus"/>
    <property type="evidence" value="ECO:0007669"/>
    <property type="project" value="TreeGrafter"/>
</dbReference>
<protein>
    <submittedName>
        <fullName evidence="2">Uncharacterized protein</fullName>
    </submittedName>
</protein>
<accession>A0A0D1YWZ1</accession>
<feature type="region of interest" description="Disordered" evidence="1">
    <location>
        <begin position="258"/>
        <end position="311"/>
    </location>
</feature>
<dbReference type="InParanoid" id="A0A0D1YWZ1"/>
<feature type="region of interest" description="Disordered" evidence="1">
    <location>
        <begin position="364"/>
        <end position="435"/>
    </location>
</feature>
<feature type="compositionally biased region" description="Basic and acidic residues" evidence="1">
    <location>
        <begin position="160"/>
        <end position="170"/>
    </location>
</feature>
<proteinExistence type="predicted"/>
<organism evidence="2 3">
    <name type="scientific">Verruconis gallopava</name>
    <dbReference type="NCBI Taxonomy" id="253628"/>
    <lineage>
        <taxon>Eukaryota</taxon>
        <taxon>Fungi</taxon>
        <taxon>Dikarya</taxon>
        <taxon>Ascomycota</taxon>
        <taxon>Pezizomycotina</taxon>
        <taxon>Dothideomycetes</taxon>
        <taxon>Pleosporomycetidae</taxon>
        <taxon>Venturiales</taxon>
        <taxon>Sympoventuriaceae</taxon>
        <taxon>Verruconis</taxon>
    </lineage>
</organism>
<dbReference type="HOGENOM" id="CLU_030082_0_0_1"/>
<evidence type="ECO:0000313" key="3">
    <source>
        <dbReference type="Proteomes" id="UP000053259"/>
    </source>
</evidence>
<dbReference type="GO" id="GO:0003729">
    <property type="term" value="F:mRNA binding"/>
    <property type="evidence" value="ECO:0007669"/>
    <property type="project" value="InterPro"/>
</dbReference>
<keyword evidence="3" id="KW-1185">Reference proteome</keyword>
<sequence>MDVDMDMDLDLTVDAPEENYNEELPEAPAHEAESTEKTSNAKINPFDGSVVGAGDIAFEKVHIRGLDRLDNQQIKNYVNTYFDSPHFQRIEWIDDTSANLVYDSASAASEALVAFTNTDLVDITQLDTLDLRPARTLQLTSPEGEVENHELQIRQATTSDVKKKGAHEASKFYLMNPDKDPREQRFRERRDRIRGNVENGDYRRMRFDEQERKRRHDEDTFDENMYDEPGAGTQSADDDDRRKRVRFGRRNDRDLFTTREKGRLRDRSASPIRFSDGDGRYGFGSDADAVRRRPPIRQRSLTPPRLANKNAGKELFATKSTGLGPAATVELFPNKTSVSGTLSAGGGGTHSHSSSIELFPDKIRKSHHRRSGAIDASPDRFLTNADNRSEGARSLAERISGGPSLADRISGRLSTASGGGSLADRITPRGGESLADRITRDDGAEISIRGSSGVSIKGRAEAESSFTIKGASSGNAGGVKELFPVKSGQGNAGKELFGEKLKGRGLARRTAASYF</sequence>
<evidence type="ECO:0000256" key="1">
    <source>
        <dbReference type="SAM" id="MobiDB-lite"/>
    </source>
</evidence>
<name>A0A0D1YWZ1_9PEZI</name>